<accession>A0A0L8FI35</accession>
<name>A0A0L8FI35_OCTBM</name>
<evidence type="ECO:0000313" key="1">
    <source>
        <dbReference type="EMBL" id="KOF63335.1"/>
    </source>
</evidence>
<sequence length="108" mass="12249">MGANRPDIILKDFRQKSCPLINMIISIDMNVSVKTYQKLNKYKDLEIEISKTWNLKTEITPVVIGAKGMIAKGTDCCLSQIQENLNMEEIQKIVLIGTAHILRKILSM</sequence>
<organism evidence="1">
    <name type="scientific">Octopus bimaculoides</name>
    <name type="common">California two-spotted octopus</name>
    <dbReference type="NCBI Taxonomy" id="37653"/>
    <lineage>
        <taxon>Eukaryota</taxon>
        <taxon>Metazoa</taxon>
        <taxon>Spiralia</taxon>
        <taxon>Lophotrochozoa</taxon>
        <taxon>Mollusca</taxon>
        <taxon>Cephalopoda</taxon>
        <taxon>Coleoidea</taxon>
        <taxon>Octopodiformes</taxon>
        <taxon>Octopoda</taxon>
        <taxon>Incirrata</taxon>
        <taxon>Octopodidae</taxon>
        <taxon>Octopus</taxon>
    </lineage>
</organism>
<proteinExistence type="predicted"/>
<dbReference type="EMBL" id="KQ431127">
    <property type="protein sequence ID" value="KOF63335.1"/>
    <property type="molecule type" value="Genomic_DNA"/>
</dbReference>
<dbReference type="AlphaFoldDB" id="A0A0L8FI35"/>
<reference evidence="1" key="1">
    <citation type="submission" date="2015-07" db="EMBL/GenBank/DDBJ databases">
        <title>MeaNS - Measles Nucleotide Surveillance Program.</title>
        <authorList>
            <person name="Tran T."/>
            <person name="Druce J."/>
        </authorList>
    </citation>
    <scope>NUCLEOTIDE SEQUENCE</scope>
    <source>
        <strain evidence="1">UCB-OBI-ISO-001</strain>
        <tissue evidence="1">Gonad</tissue>
    </source>
</reference>
<gene>
    <name evidence="1" type="ORF">OCBIM_22019432mg</name>
</gene>
<protein>
    <submittedName>
        <fullName evidence="1">Uncharacterized protein</fullName>
    </submittedName>
</protein>